<feature type="signal peptide" evidence="11">
    <location>
        <begin position="1"/>
        <end position="17"/>
    </location>
</feature>
<evidence type="ECO:0000256" key="2">
    <source>
        <dbReference type="ARBA" id="ARBA00007447"/>
    </source>
</evidence>
<keyword evidence="6" id="KW-0064">Aspartyl protease</keyword>
<dbReference type="PROSITE" id="PS51767">
    <property type="entry name" value="PEPTIDASE_A1"/>
    <property type="match status" value="1"/>
</dbReference>
<comment type="similarity">
    <text evidence="2">Belongs to the peptidase A1 family.</text>
</comment>
<dbReference type="InterPro" id="IPR021109">
    <property type="entry name" value="Peptidase_aspartic_dom_sf"/>
</dbReference>
<proteinExistence type="inferred from homology"/>
<keyword evidence="8" id="KW-0865">Zymogen</keyword>
<dbReference type="CDD" id="cd05471">
    <property type="entry name" value="pepsin_like"/>
    <property type="match status" value="1"/>
</dbReference>
<organism evidence="14">
    <name type="scientific">Caenorhabditis brenneri</name>
    <name type="common">Nematode worm</name>
    <dbReference type="NCBI Taxonomy" id="135651"/>
    <lineage>
        <taxon>Eukaryota</taxon>
        <taxon>Metazoa</taxon>
        <taxon>Ecdysozoa</taxon>
        <taxon>Nematoda</taxon>
        <taxon>Chromadorea</taxon>
        <taxon>Rhabditida</taxon>
        <taxon>Rhabditina</taxon>
        <taxon>Rhabditomorpha</taxon>
        <taxon>Rhabditoidea</taxon>
        <taxon>Rhabditidae</taxon>
        <taxon>Peloderinae</taxon>
        <taxon>Caenorhabditis</taxon>
    </lineage>
</organism>
<dbReference type="FunFam" id="2.40.70.10:FF:000008">
    <property type="entry name" value="Cathepsin D"/>
    <property type="match status" value="1"/>
</dbReference>
<feature type="chain" id="PRO_5003403653" description="Peptidase A1 domain-containing protein" evidence="11">
    <location>
        <begin position="18"/>
        <end position="386"/>
    </location>
</feature>
<keyword evidence="7" id="KW-0378">Hydrolase</keyword>
<evidence type="ECO:0000256" key="9">
    <source>
        <dbReference type="ARBA" id="ARBA00023157"/>
    </source>
</evidence>
<dbReference type="PANTHER" id="PTHR47966:SF8">
    <property type="entry name" value="ASPARTIC PROTEASE 1-RELATED"/>
    <property type="match status" value="1"/>
</dbReference>
<dbReference type="GO" id="GO:0006508">
    <property type="term" value="P:proteolysis"/>
    <property type="evidence" value="ECO:0007669"/>
    <property type="project" value="UniProtKB-KW"/>
</dbReference>
<evidence type="ECO:0000259" key="12">
    <source>
        <dbReference type="PROSITE" id="PS51767"/>
    </source>
</evidence>
<evidence type="ECO:0000256" key="10">
    <source>
        <dbReference type="ARBA" id="ARBA00023180"/>
    </source>
</evidence>
<dbReference type="HOGENOM" id="CLU_013253_3_4_1"/>
<dbReference type="EMBL" id="GL379812">
    <property type="protein sequence ID" value="EGT44223.1"/>
    <property type="molecule type" value="Genomic_DNA"/>
</dbReference>
<feature type="domain" description="Peptidase A1" evidence="12">
    <location>
        <begin position="67"/>
        <end position="380"/>
    </location>
</feature>
<evidence type="ECO:0000256" key="8">
    <source>
        <dbReference type="ARBA" id="ARBA00023145"/>
    </source>
</evidence>
<dbReference type="SUPFAM" id="SSF50630">
    <property type="entry name" value="Acid proteases"/>
    <property type="match status" value="1"/>
</dbReference>
<comment type="subcellular location">
    <subcellularLocation>
        <location evidence="1">Secreted</location>
    </subcellularLocation>
</comment>
<dbReference type="PANTHER" id="PTHR47966">
    <property type="entry name" value="BETA-SITE APP-CLEAVING ENZYME, ISOFORM A-RELATED"/>
    <property type="match status" value="1"/>
</dbReference>
<dbReference type="OrthoDB" id="5853681at2759"/>
<keyword evidence="3" id="KW-0964">Secreted</keyword>
<reference evidence="14" key="1">
    <citation type="submission" date="2011-07" db="EMBL/GenBank/DDBJ databases">
        <authorList>
            <consortium name="Caenorhabditis brenneri Sequencing and Analysis Consortium"/>
            <person name="Wilson R.K."/>
        </authorList>
    </citation>
    <scope>NUCLEOTIDE SEQUENCE [LARGE SCALE GENOMIC DNA]</scope>
    <source>
        <strain evidence="14">PB2801</strain>
    </source>
</reference>
<dbReference type="GO" id="GO:0005576">
    <property type="term" value="C:extracellular region"/>
    <property type="evidence" value="ECO:0007669"/>
    <property type="project" value="UniProtKB-SubCell"/>
</dbReference>
<protein>
    <recommendedName>
        <fullName evidence="12">Peptidase A1 domain-containing protein</fullName>
    </recommendedName>
</protein>
<evidence type="ECO:0000256" key="1">
    <source>
        <dbReference type="ARBA" id="ARBA00004613"/>
    </source>
</evidence>
<keyword evidence="5 11" id="KW-0732">Signal</keyword>
<evidence type="ECO:0000256" key="5">
    <source>
        <dbReference type="ARBA" id="ARBA00022729"/>
    </source>
</evidence>
<dbReference type="OMA" id="ITIWMEL"/>
<accession>G0MU89</accession>
<dbReference type="GO" id="GO:0004190">
    <property type="term" value="F:aspartic-type endopeptidase activity"/>
    <property type="evidence" value="ECO:0007669"/>
    <property type="project" value="UniProtKB-KW"/>
</dbReference>
<dbReference type="InterPro" id="IPR033121">
    <property type="entry name" value="PEPTIDASE_A1"/>
</dbReference>
<dbReference type="InParanoid" id="G0MU89"/>
<evidence type="ECO:0000256" key="6">
    <source>
        <dbReference type="ARBA" id="ARBA00022750"/>
    </source>
</evidence>
<dbReference type="Gene3D" id="2.40.70.10">
    <property type="entry name" value="Acid Proteases"/>
    <property type="match status" value="2"/>
</dbReference>
<dbReference type="STRING" id="135651.G0MU89"/>
<dbReference type="Proteomes" id="UP000008068">
    <property type="component" value="Unassembled WGS sequence"/>
</dbReference>
<dbReference type="PRINTS" id="PR00792">
    <property type="entry name" value="PEPSIN"/>
</dbReference>
<evidence type="ECO:0000256" key="11">
    <source>
        <dbReference type="SAM" id="SignalP"/>
    </source>
</evidence>
<dbReference type="AlphaFoldDB" id="G0MU89"/>
<gene>
    <name evidence="13" type="ORF">CAEBREN_25331</name>
</gene>
<evidence type="ECO:0000256" key="4">
    <source>
        <dbReference type="ARBA" id="ARBA00022670"/>
    </source>
</evidence>
<keyword evidence="14" id="KW-1185">Reference proteome</keyword>
<keyword evidence="10" id="KW-0325">Glycoprotein</keyword>
<sequence>MSTRLILFFALLSVTLAAHFKMPLKKSANLREKMIREGRYKQFLESRKAQELETGDQPLFDVYDEYYLAVIYLGSSEQQFDVALDTTSSNLWVLDVNCVSKGCKGVPMTGTLKNTYNSSKSVTYYSDGTSFSVPYKGGFVSGIMGTDQLLLGDFHWYEQDFGSATVVPEIYTQEPVDGILGLGFPAFAIPGTNTTMQRLMPMLDAPLITIWMELTDGTAKEFGYATYGMFDTKECSENILYVPLKDNNTWKFYVDAFQIGSYSRVKNEIALSATGSGWTGVPNVVLSGIVKQTKAVYDFTNGIYTVPCSTNQPDILLAINGVPYTIRSRNYVIDINLKNGQCALAFFGTTSQDPAWILGDAFVRSYCHVLDYGNARIGFAQARHDY</sequence>
<keyword evidence="9" id="KW-1015">Disulfide bond</keyword>
<dbReference type="GO" id="GO:0005764">
    <property type="term" value="C:lysosome"/>
    <property type="evidence" value="ECO:0007669"/>
    <property type="project" value="TreeGrafter"/>
</dbReference>
<dbReference type="InterPro" id="IPR034164">
    <property type="entry name" value="Pepsin-like_dom"/>
</dbReference>
<evidence type="ECO:0000256" key="7">
    <source>
        <dbReference type="ARBA" id="ARBA00022801"/>
    </source>
</evidence>
<dbReference type="eggNOG" id="KOG1339">
    <property type="taxonomic scope" value="Eukaryota"/>
</dbReference>
<dbReference type="Pfam" id="PF00026">
    <property type="entry name" value="Asp"/>
    <property type="match status" value="1"/>
</dbReference>
<keyword evidence="4" id="KW-0645">Protease</keyword>
<evidence type="ECO:0000313" key="14">
    <source>
        <dbReference type="Proteomes" id="UP000008068"/>
    </source>
</evidence>
<evidence type="ECO:0000313" key="13">
    <source>
        <dbReference type="EMBL" id="EGT44223.1"/>
    </source>
</evidence>
<dbReference type="FunFam" id="2.40.70.10:FF:000058">
    <property type="entry name" value="ASpartyl Protease"/>
    <property type="match status" value="1"/>
</dbReference>
<dbReference type="InterPro" id="IPR001461">
    <property type="entry name" value="Aspartic_peptidase_A1"/>
</dbReference>
<name>G0MU89_CAEBE</name>
<evidence type="ECO:0000256" key="3">
    <source>
        <dbReference type="ARBA" id="ARBA00022525"/>
    </source>
</evidence>